<dbReference type="OrthoDB" id="10322134at2759"/>
<comment type="caution">
    <text evidence="1">The sequence shown here is derived from an EMBL/GenBank/DDBJ whole genome shotgun (WGS) entry which is preliminary data.</text>
</comment>
<protein>
    <submittedName>
        <fullName evidence="1">Uncharacterized protein</fullName>
    </submittedName>
</protein>
<keyword evidence="2" id="KW-1185">Reference proteome</keyword>
<reference evidence="2" key="1">
    <citation type="submission" date="2016-06" db="EMBL/GenBank/DDBJ databases">
        <title>Parallel loss of symbiosis genes in relatives of nitrogen-fixing non-legume Parasponia.</title>
        <authorList>
            <person name="Van Velzen R."/>
            <person name="Holmer R."/>
            <person name="Bu F."/>
            <person name="Rutten L."/>
            <person name="Van Zeijl A."/>
            <person name="Liu W."/>
            <person name="Santuari L."/>
            <person name="Cao Q."/>
            <person name="Sharma T."/>
            <person name="Shen D."/>
            <person name="Roswanjaya Y."/>
            <person name="Wardhani T."/>
            <person name="Kalhor M.S."/>
            <person name="Jansen J."/>
            <person name="Van den Hoogen J."/>
            <person name="Gungor B."/>
            <person name="Hartog M."/>
            <person name="Hontelez J."/>
            <person name="Verver J."/>
            <person name="Yang W.-C."/>
            <person name="Schijlen E."/>
            <person name="Repin R."/>
            <person name="Schilthuizen M."/>
            <person name="Schranz E."/>
            <person name="Heidstra R."/>
            <person name="Miyata K."/>
            <person name="Fedorova E."/>
            <person name="Kohlen W."/>
            <person name="Bisseling T."/>
            <person name="Smit S."/>
            <person name="Geurts R."/>
        </authorList>
    </citation>
    <scope>NUCLEOTIDE SEQUENCE [LARGE SCALE GENOMIC DNA]</scope>
    <source>
        <strain evidence="2">cv. WU1-14</strain>
    </source>
</reference>
<evidence type="ECO:0000313" key="1">
    <source>
        <dbReference type="EMBL" id="PON56356.1"/>
    </source>
</evidence>
<accession>A0A2P5C5M7</accession>
<dbReference type="AlphaFoldDB" id="A0A2P5C5M7"/>
<gene>
    <name evidence="1" type="ORF">PanWU01x14_181870</name>
</gene>
<organism evidence="1 2">
    <name type="scientific">Parasponia andersonii</name>
    <name type="common">Sponia andersonii</name>
    <dbReference type="NCBI Taxonomy" id="3476"/>
    <lineage>
        <taxon>Eukaryota</taxon>
        <taxon>Viridiplantae</taxon>
        <taxon>Streptophyta</taxon>
        <taxon>Embryophyta</taxon>
        <taxon>Tracheophyta</taxon>
        <taxon>Spermatophyta</taxon>
        <taxon>Magnoliopsida</taxon>
        <taxon>eudicotyledons</taxon>
        <taxon>Gunneridae</taxon>
        <taxon>Pentapetalae</taxon>
        <taxon>rosids</taxon>
        <taxon>fabids</taxon>
        <taxon>Rosales</taxon>
        <taxon>Cannabaceae</taxon>
        <taxon>Parasponia</taxon>
    </lineage>
</organism>
<dbReference type="EMBL" id="JXTB01000172">
    <property type="protein sequence ID" value="PON56356.1"/>
    <property type="molecule type" value="Genomic_DNA"/>
</dbReference>
<evidence type="ECO:0000313" key="2">
    <source>
        <dbReference type="Proteomes" id="UP000237105"/>
    </source>
</evidence>
<sequence length="60" mass="6475">MGLIVQPEVLSAQLSVFRKKEDPEKGVCSGAVTVNIVFIIGRWIVRCHDSTDESSGSSTP</sequence>
<dbReference type="Proteomes" id="UP000237105">
    <property type="component" value="Unassembled WGS sequence"/>
</dbReference>
<proteinExistence type="predicted"/>
<name>A0A2P5C5M7_PARAD</name>